<dbReference type="EMBL" id="SJPY01000002">
    <property type="protein sequence ID" value="TWU44007.1"/>
    <property type="molecule type" value="Genomic_DNA"/>
</dbReference>
<evidence type="ECO:0000313" key="1">
    <source>
        <dbReference type="EMBL" id="TWU44007.1"/>
    </source>
</evidence>
<dbReference type="Proteomes" id="UP000315471">
    <property type="component" value="Unassembled WGS sequence"/>
</dbReference>
<keyword evidence="2" id="KW-1185">Reference proteome</keyword>
<protein>
    <submittedName>
        <fullName evidence="1">Uncharacterized protein</fullName>
    </submittedName>
</protein>
<reference evidence="1 2" key="1">
    <citation type="submission" date="2019-02" db="EMBL/GenBank/DDBJ databases">
        <title>Deep-cultivation of Planctomycetes and their phenomic and genomic characterization uncovers novel biology.</title>
        <authorList>
            <person name="Wiegand S."/>
            <person name="Jogler M."/>
            <person name="Boedeker C."/>
            <person name="Pinto D."/>
            <person name="Vollmers J."/>
            <person name="Rivas-Marin E."/>
            <person name="Kohn T."/>
            <person name="Peeters S.H."/>
            <person name="Heuer A."/>
            <person name="Rast P."/>
            <person name="Oberbeckmann S."/>
            <person name="Bunk B."/>
            <person name="Jeske O."/>
            <person name="Meyerdierks A."/>
            <person name="Storesund J.E."/>
            <person name="Kallscheuer N."/>
            <person name="Luecker S."/>
            <person name="Lage O.M."/>
            <person name="Pohl T."/>
            <person name="Merkel B.J."/>
            <person name="Hornburger P."/>
            <person name="Mueller R.-W."/>
            <person name="Bruemmer F."/>
            <person name="Labrenz M."/>
            <person name="Spormann A.M."/>
            <person name="Op Den Camp H."/>
            <person name="Overmann J."/>
            <person name="Amann R."/>
            <person name="Jetten M.S.M."/>
            <person name="Mascher T."/>
            <person name="Medema M.H."/>
            <person name="Devos D.P."/>
            <person name="Kaster A.-K."/>
            <person name="Ovreas L."/>
            <person name="Rohde M."/>
            <person name="Galperin M.Y."/>
            <person name="Jogler C."/>
        </authorList>
    </citation>
    <scope>NUCLEOTIDE SEQUENCE [LARGE SCALE GENOMIC DNA]</scope>
    <source>
        <strain evidence="1 2">Q31b</strain>
    </source>
</reference>
<name>A0A5C6E7R9_9BACT</name>
<accession>A0A5C6E7R9</accession>
<dbReference type="AlphaFoldDB" id="A0A5C6E7R9"/>
<proteinExistence type="predicted"/>
<organism evidence="1 2">
    <name type="scientific">Novipirellula aureliae</name>
    <dbReference type="NCBI Taxonomy" id="2527966"/>
    <lineage>
        <taxon>Bacteria</taxon>
        <taxon>Pseudomonadati</taxon>
        <taxon>Planctomycetota</taxon>
        <taxon>Planctomycetia</taxon>
        <taxon>Pirellulales</taxon>
        <taxon>Pirellulaceae</taxon>
        <taxon>Novipirellula</taxon>
    </lineage>
</organism>
<evidence type="ECO:0000313" key="2">
    <source>
        <dbReference type="Proteomes" id="UP000315471"/>
    </source>
</evidence>
<sequence>MNGASHARGGTDPTQGLPLVRNPTNVLAFNGQMRRCTTPHRRSGHICHSMINAQDYFCMGAILDVYFESIRAV</sequence>
<comment type="caution">
    <text evidence="1">The sequence shown here is derived from an EMBL/GenBank/DDBJ whole genome shotgun (WGS) entry which is preliminary data.</text>
</comment>
<gene>
    <name evidence="1" type="ORF">Q31b_15420</name>
</gene>